<dbReference type="Gene3D" id="2.40.10.10">
    <property type="entry name" value="Trypsin-like serine proteases"/>
    <property type="match status" value="1"/>
</dbReference>
<evidence type="ECO:0000313" key="2">
    <source>
        <dbReference type="EMBL" id="GAL30300.1"/>
    </source>
</evidence>
<accession>A0ABQ0JNG3</accession>
<dbReference type="SUPFAM" id="SSF50494">
    <property type="entry name" value="Trypsin-like serine proteases"/>
    <property type="match status" value="1"/>
</dbReference>
<evidence type="ECO:0000313" key="3">
    <source>
        <dbReference type="Proteomes" id="UP000029223"/>
    </source>
</evidence>
<dbReference type="InterPro" id="IPR043504">
    <property type="entry name" value="Peptidase_S1_PA_chymotrypsin"/>
</dbReference>
<evidence type="ECO:0000256" key="1">
    <source>
        <dbReference type="SAM" id="SignalP"/>
    </source>
</evidence>
<feature type="chain" id="PRO_5045314272" evidence="1">
    <location>
        <begin position="29"/>
        <end position="248"/>
    </location>
</feature>
<dbReference type="EMBL" id="BBMS01000090">
    <property type="protein sequence ID" value="GAL30300.1"/>
    <property type="molecule type" value="Genomic_DNA"/>
</dbReference>
<proteinExistence type="predicted"/>
<dbReference type="InterPro" id="IPR009003">
    <property type="entry name" value="Peptidase_S1_PA"/>
</dbReference>
<name>A0ABQ0JNG3_9VIBR</name>
<gene>
    <name evidence="2" type="ORF">JCM19239_5732</name>
</gene>
<keyword evidence="3" id="KW-1185">Reference proteome</keyword>
<dbReference type="Proteomes" id="UP000029223">
    <property type="component" value="Unassembled WGS sequence"/>
</dbReference>
<comment type="caution">
    <text evidence="2">The sequence shown here is derived from an EMBL/GenBank/DDBJ whole genome shotgun (WGS) entry which is preliminary data.</text>
</comment>
<protein>
    <submittedName>
        <fullName evidence="2">Uncharacterized protein</fullName>
    </submittedName>
</protein>
<keyword evidence="1" id="KW-0732">Signal</keyword>
<reference evidence="3" key="2">
    <citation type="submission" date="2014-09" db="EMBL/GenBank/DDBJ databases">
        <authorList>
            <consortium name="NBRP consortium"/>
            <person name="Sawabe T."/>
            <person name="Meirelles P."/>
            <person name="Nakanishi M."/>
            <person name="Sayaka M."/>
            <person name="Hattori M."/>
            <person name="Ohkuma M."/>
        </authorList>
    </citation>
    <scope>NUCLEOTIDE SEQUENCE [LARGE SCALE GENOMIC DNA]</scope>
    <source>
        <strain evidence="3">JCM 19239</strain>
    </source>
</reference>
<reference evidence="3" key="1">
    <citation type="submission" date="2014-09" db="EMBL/GenBank/DDBJ databases">
        <title>Vibrio variabilis JCM 19239. (C206) whole genome shotgun sequence.</title>
        <authorList>
            <person name="Sawabe T."/>
            <person name="Meirelles P."/>
            <person name="Nakanishi M."/>
            <person name="Sayaka M."/>
            <person name="Hattori M."/>
            <person name="Ohkuma M."/>
        </authorList>
    </citation>
    <scope>NUCLEOTIDE SEQUENCE [LARGE SCALE GENOMIC DNA]</scope>
    <source>
        <strain evidence="3">JCM 19239</strain>
    </source>
</reference>
<organism evidence="2 3">
    <name type="scientific">Vibrio variabilis</name>
    <dbReference type="NCBI Taxonomy" id="990271"/>
    <lineage>
        <taxon>Bacteria</taxon>
        <taxon>Pseudomonadati</taxon>
        <taxon>Pseudomonadota</taxon>
        <taxon>Gammaproteobacteria</taxon>
        <taxon>Vibrionales</taxon>
        <taxon>Vibrionaceae</taxon>
        <taxon>Vibrio</taxon>
    </lineage>
</organism>
<sequence length="248" mass="27218">MPNCFYGRLAVTFTALISTLLISKTANATLPLDEARITNQRLYNLQLTEAEYPALNCLATQVGNQTLLVPAHCVFSSSDSTFYPLRHLRLTPLFSQDDRYTYASVVSVTTDHKKLSNVSVDEDWAILEVDAELGCHQNLPTLLNMASNKWDAEPVQIAVLDTARDVLSVETCLLDSESNGKLWLTECDELSEIVSGTPVLSLIGAKTTLVGLVTDQGHADGLIRYQVTSIEPALRRLTPQQLCATSAF</sequence>
<feature type="signal peptide" evidence="1">
    <location>
        <begin position="1"/>
        <end position="28"/>
    </location>
</feature>